<feature type="compositionally biased region" description="Polar residues" evidence="1">
    <location>
        <begin position="29"/>
        <end position="46"/>
    </location>
</feature>
<reference evidence="2" key="1">
    <citation type="submission" date="2021-02" db="EMBL/GenBank/DDBJ databases">
        <authorList>
            <person name="Nowell W R."/>
        </authorList>
    </citation>
    <scope>NUCLEOTIDE SEQUENCE</scope>
</reference>
<evidence type="ECO:0000313" key="4">
    <source>
        <dbReference type="Proteomes" id="UP000663829"/>
    </source>
</evidence>
<comment type="caution">
    <text evidence="2">The sequence shown here is derived from an EMBL/GenBank/DDBJ whole genome shotgun (WGS) entry which is preliminary data.</text>
</comment>
<organism evidence="2 4">
    <name type="scientific">Didymodactylos carnosus</name>
    <dbReference type="NCBI Taxonomy" id="1234261"/>
    <lineage>
        <taxon>Eukaryota</taxon>
        <taxon>Metazoa</taxon>
        <taxon>Spiralia</taxon>
        <taxon>Gnathifera</taxon>
        <taxon>Rotifera</taxon>
        <taxon>Eurotatoria</taxon>
        <taxon>Bdelloidea</taxon>
        <taxon>Philodinida</taxon>
        <taxon>Philodinidae</taxon>
        <taxon>Didymodactylos</taxon>
    </lineage>
</organism>
<keyword evidence="4" id="KW-1185">Reference proteome</keyword>
<protein>
    <recommendedName>
        <fullName evidence="5">Gag-like protein</fullName>
    </recommendedName>
</protein>
<evidence type="ECO:0000256" key="1">
    <source>
        <dbReference type="SAM" id="MobiDB-lite"/>
    </source>
</evidence>
<gene>
    <name evidence="2" type="ORF">GPM918_LOCUS17691</name>
    <name evidence="3" type="ORF">SRO942_LOCUS17688</name>
</gene>
<feature type="region of interest" description="Disordered" evidence="1">
    <location>
        <begin position="287"/>
        <end position="308"/>
    </location>
</feature>
<dbReference type="Proteomes" id="UP000681722">
    <property type="component" value="Unassembled WGS sequence"/>
</dbReference>
<name>A0A814MJE5_9BILA</name>
<accession>A0A814MJE5</accession>
<dbReference type="EMBL" id="CAJNOQ010004931">
    <property type="protein sequence ID" value="CAF1079422.1"/>
    <property type="molecule type" value="Genomic_DNA"/>
</dbReference>
<dbReference type="OrthoDB" id="10044176at2759"/>
<evidence type="ECO:0000313" key="2">
    <source>
        <dbReference type="EMBL" id="CAF1079422.1"/>
    </source>
</evidence>
<proteinExistence type="predicted"/>
<sequence>MEDTPPDGGAVRKKPKTTSRLQQERRYTSNHNISNEQPVNHQTQEPMSKLAPLILQGAQLDRYDLNKIIKTHLPTVRLTDIQCNKNGTITMFAADVKSFNDILLELPKQKFGNATNVKVFIPRTIQRVMDTEKQAFLKNVDVRITTDEIEQALTSVGLLVEKVERLKNHTKQHDGTTVKVTLANVFNRNTIVRTGLQIDHMFIATEAARFATKPVQCFICLGYGHISKYCRDKQQICSRCAGSHDVKNCTEADSNIQCKNCSGHHHATDSKCPKYQEQMKKLKTTVDDYSTNTSNKHRSPPNLTDLRAFPSLDGARQQNSSSSSLNKDNLVEEVFRKVMSKIEPVLNRILDRLDGLDSKLSTLSSSLSIPSTKAQFTKNPPQFHDVDFETEDAYINQGGAEDEGCKSFEMKEVFTSTTTGKKEISTSQYFRKPSATAYYAAATTTTTSKTQAPAYPFPQKSYQRNPCSLKRVSVSRYNPRLQKTIQNSLNQMIN</sequence>
<feature type="region of interest" description="Disordered" evidence="1">
    <location>
        <begin position="1"/>
        <end position="46"/>
    </location>
</feature>
<evidence type="ECO:0008006" key="5">
    <source>
        <dbReference type="Google" id="ProtNLM"/>
    </source>
</evidence>
<dbReference type="AlphaFoldDB" id="A0A814MJE5"/>
<evidence type="ECO:0000313" key="3">
    <source>
        <dbReference type="EMBL" id="CAF3845503.1"/>
    </source>
</evidence>
<dbReference type="EMBL" id="CAJOBC010004931">
    <property type="protein sequence ID" value="CAF3845503.1"/>
    <property type="molecule type" value="Genomic_DNA"/>
</dbReference>
<dbReference type="Proteomes" id="UP000663829">
    <property type="component" value="Unassembled WGS sequence"/>
</dbReference>